<accession>A0A915ELT4</accession>
<evidence type="ECO:0000313" key="1">
    <source>
        <dbReference type="Proteomes" id="UP000887574"/>
    </source>
</evidence>
<dbReference type="AlphaFoldDB" id="A0A915ELT4"/>
<organism evidence="1 2">
    <name type="scientific">Ditylenchus dipsaci</name>
    <dbReference type="NCBI Taxonomy" id="166011"/>
    <lineage>
        <taxon>Eukaryota</taxon>
        <taxon>Metazoa</taxon>
        <taxon>Ecdysozoa</taxon>
        <taxon>Nematoda</taxon>
        <taxon>Chromadorea</taxon>
        <taxon>Rhabditida</taxon>
        <taxon>Tylenchina</taxon>
        <taxon>Tylenchomorpha</taxon>
        <taxon>Sphaerularioidea</taxon>
        <taxon>Anguinidae</taxon>
        <taxon>Anguininae</taxon>
        <taxon>Ditylenchus</taxon>
    </lineage>
</organism>
<dbReference type="WBParaSite" id="jg7671">
    <property type="protein sequence ID" value="jg7671"/>
    <property type="gene ID" value="jg7671"/>
</dbReference>
<evidence type="ECO:0000313" key="2">
    <source>
        <dbReference type="WBParaSite" id="jg7671"/>
    </source>
</evidence>
<reference evidence="2" key="1">
    <citation type="submission" date="2022-11" db="UniProtKB">
        <authorList>
            <consortium name="WormBaseParasite"/>
        </authorList>
    </citation>
    <scope>IDENTIFICATION</scope>
</reference>
<proteinExistence type="predicted"/>
<keyword evidence="1" id="KW-1185">Reference proteome</keyword>
<sequence>MVVDTLIRGLVAASIKYIAHQAISHVKLKYDSQLQNKNIAIDSLLKVVDYEAEKFKWLSERSQLQQLLIHQLQKKNCQQEVVIHSMLQRIKLLEDENNKANNCFAYGTWKIFSR</sequence>
<protein>
    <submittedName>
        <fullName evidence="2">Uncharacterized protein</fullName>
    </submittedName>
</protein>
<name>A0A915ELT4_9BILA</name>
<dbReference type="Proteomes" id="UP000887574">
    <property type="component" value="Unplaced"/>
</dbReference>